<sequence length="100" mass="11258">MSFTKRTWRKALSLRLWVIFPSCSPKRSPRTTNPMTLPARARMLPMRTTTTTTFSSSRKKLRCRSSLSSASARTQTMAVSKFRNVHASSLTELHAAGRLA</sequence>
<protein>
    <submittedName>
        <fullName evidence="1">Putative secreted protein</fullName>
    </submittedName>
</protein>
<reference evidence="1" key="1">
    <citation type="submission" date="2019-12" db="EMBL/GenBank/DDBJ databases">
        <title>An insight into the sialome of adult female Ixodes ricinus ticks feeding for 6 days.</title>
        <authorList>
            <person name="Perner J."/>
            <person name="Ribeiro J.M.C."/>
        </authorList>
    </citation>
    <scope>NUCLEOTIDE SEQUENCE</scope>
    <source>
        <strain evidence="1">Semi-engorged</strain>
        <tissue evidence="1">Salivary glands</tissue>
    </source>
</reference>
<organism evidence="1">
    <name type="scientific">Ixodes ricinus</name>
    <name type="common">Common tick</name>
    <name type="synonym">Acarus ricinus</name>
    <dbReference type="NCBI Taxonomy" id="34613"/>
    <lineage>
        <taxon>Eukaryota</taxon>
        <taxon>Metazoa</taxon>
        <taxon>Ecdysozoa</taxon>
        <taxon>Arthropoda</taxon>
        <taxon>Chelicerata</taxon>
        <taxon>Arachnida</taxon>
        <taxon>Acari</taxon>
        <taxon>Parasitiformes</taxon>
        <taxon>Ixodida</taxon>
        <taxon>Ixodoidea</taxon>
        <taxon>Ixodidae</taxon>
        <taxon>Ixodinae</taxon>
        <taxon>Ixodes</taxon>
    </lineage>
</organism>
<evidence type="ECO:0000313" key="1">
    <source>
        <dbReference type="EMBL" id="MXU88053.1"/>
    </source>
</evidence>
<dbReference type="EMBL" id="GIFC01005970">
    <property type="protein sequence ID" value="MXU88053.1"/>
    <property type="molecule type" value="Transcribed_RNA"/>
</dbReference>
<dbReference type="AlphaFoldDB" id="A0A6B0UIB5"/>
<proteinExistence type="predicted"/>
<accession>A0A6B0UIB5</accession>
<name>A0A6B0UIB5_IXORI</name>